<comment type="subcellular location">
    <subcellularLocation>
        <location evidence="1">Membrane</location>
        <topology evidence="1">Multi-pass membrane protein</topology>
    </subcellularLocation>
</comment>
<evidence type="ECO:0000256" key="1">
    <source>
        <dbReference type="ARBA" id="ARBA00004141"/>
    </source>
</evidence>
<sequence length="115" mass="13333">MEIVIIFIQVILIFIFTISAALKFLRKPMMVQHWKEYRYPMWLIFVIATLEWVGVVGVLVAFWFHEVLVFAAILFALLMISAIHAHLFRAKHHPLMASNDLAMLLLSITLIILSI</sequence>
<comment type="caution">
    <text evidence="6">The sequence shown here is derived from an EMBL/GenBank/DDBJ whole genome shotgun (WGS) entry which is preliminary data.</text>
</comment>
<organism evidence="6 7">
    <name type="scientific">Ureibacillus galli</name>
    <dbReference type="NCBI Taxonomy" id="2762222"/>
    <lineage>
        <taxon>Bacteria</taxon>
        <taxon>Bacillati</taxon>
        <taxon>Bacillota</taxon>
        <taxon>Bacilli</taxon>
        <taxon>Bacillales</taxon>
        <taxon>Caryophanaceae</taxon>
        <taxon>Ureibacillus</taxon>
    </lineage>
</organism>
<dbReference type="Pfam" id="PF13564">
    <property type="entry name" value="DoxX_2"/>
    <property type="match status" value="1"/>
</dbReference>
<dbReference type="InterPro" id="IPR032808">
    <property type="entry name" value="DoxX"/>
</dbReference>
<evidence type="ECO:0000313" key="6">
    <source>
        <dbReference type="EMBL" id="MBD8028382.1"/>
    </source>
</evidence>
<evidence type="ECO:0000256" key="2">
    <source>
        <dbReference type="ARBA" id="ARBA00022692"/>
    </source>
</evidence>
<feature type="transmembrane region" description="Helical" evidence="5">
    <location>
        <begin position="95"/>
        <end position="113"/>
    </location>
</feature>
<evidence type="ECO:0000256" key="3">
    <source>
        <dbReference type="ARBA" id="ARBA00022989"/>
    </source>
</evidence>
<feature type="transmembrane region" description="Helical" evidence="5">
    <location>
        <begin position="37"/>
        <end position="62"/>
    </location>
</feature>
<keyword evidence="4 5" id="KW-0472">Membrane</keyword>
<keyword evidence="3 5" id="KW-1133">Transmembrane helix</keyword>
<name>A0ABR8XGM5_9BACL</name>
<dbReference type="RefSeq" id="WP_191708798.1">
    <property type="nucleotide sequence ID" value="NZ_JACSQA010000038.1"/>
</dbReference>
<feature type="transmembrane region" description="Helical" evidence="5">
    <location>
        <begin position="6"/>
        <end position="25"/>
    </location>
</feature>
<feature type="transmembrane region" description="Helical" evidence="5">
    <location>
        <begin position="68"/>
        <end position="88"/>
    </location>
</feature>
<keyword evidence="2 5" id="KW-0812">Transmembrane</keyword>
<dbReference type="EMBL" id="JACSQA010000038">
    <property type="protein sequence ID" value="MBD8028382.1"/>
    <property type="molecule type" value="Genomic_DNA"/>
</dbReference>
<evidence type="ECO:0000256" key="5">
    <source>
        <dbReference type="SAM" id="Phobius"/>
    </source>
</evidence>
<evidence type="ECO:0000256" key="4">
    <source>
        <dbReference type="ARBA" id="ARBA00023136"/>
    </source>
</evidence>
<accession>A0ABR8XGM5</accession>
<keyword evidence="7" id="KW-1185">Reference proteome</keyword>
<reference evidence="6 7" key="1">
    <citation type="submission" date="2020-08" db="EMBL/GenBank/DDBJ databases">
        <title>A Genomic Blueprint of the Chicken Gut Microbiome.</title>
        <authorList>
            <person name="Gilroy R."/>
            <person name="Ravi A."/>
            <person name="Getino M."/>
            <person name="Pursley I."/>
            <person name="Horton D.L."/>
            <person name="Alikhan N.-F."/>
            <person name="Baker D."/>
            <person name="Gharbi K."/>
            <person name="Hall N."/>
            <person name="Watson M."/>
            <person name="Adriaenssens E.M."/>
            <person name="Foster-Nyarko E."/>
            <person name="Jarju S."/>
            <person name="Secka A."/>
            <person name="Antonio M."/>
            <person name="Oren A."/>
            <person name="Chaudhuri R."/>
            <person name="La Ragione R.M."/>
            <person name="Hildebrand F."/>
            <person name="Pallen M.J."/>
        </authorList>
    </citation>
    <scope>NUCLEOTIDE SEQUENCE [LARGE SCALE GENOMIC DNA]</scope>
    <source>
        <strain evidence="6 7">Re31</strain>
    </source>
</reference>
<gene>
    <name evidence="6" type="ORF">H9636_17210</name>
</gene>
<proteinExistence type="predicted"/>
<evidence type="ECO:0000313" key="7">
    <source>
        <dbReference type="Proteomes" id="UP000640930"/>
    </source>
</evidence>
<protein>
    <submittedName>
        <fullName evidence="6">DoxX family protein</fullName>
    </submittedName>
</protein>
<dbReference type="Proteomes" id="UP000640930">
    <property type="component" value="Unassembled WGS sequence"/>
</dbReference>